<dbReference type="Gene3D" id="3.40.1190.20">
    <property type="match status" value="1"/>
</dbReference>
<dbReference type="GO" id="GO:0016301">
    <property type="term" value="F:kinase activity"/>
    <property type="evidence" value="ECO:0007669"/>
    <property type="project" value="UniProtKB-KW"/>
</dbReference>
<dbReference type="EMBL" id="MHTK01000006">
    <property type="protein sequence ID" value="OHA59631.1"/>
    <property type="molecule type" value="Genomic_DNA"/>
</dbReference>
<dbReference type="Proteomes" id="UP000177838">
    <property type="component" value="Unassembled WGS sequence"/>
</dbReference>
<dbReference type="PANTHER" id="PTHR10584:SF166">
    <property type="entry name" value="RIBOKINASE"/>
    <property type="match status" value="1"/>
</dbReference>
<proteinExistence type="predicted"/>
<evidence type="ECO:0000313" key="5">
    <source>
        <dbReference type="Proteomes" id="UP000177838"/>
    </source>
</evidence>
<dbReference type="SUPFAM" id="SSF53613">
    <property type="entry name" value="Ribokinase-like"/>
    <property type="match status" value="1"/>
</dbReference>
<dbReference type="STRING" id="1802439.A2589_02105"/>
<evidence type="ECO:0000313" key="4">
    <source>
        <dbReference type="EMBL" id="OHA59631.1"/>
    </source>
</evidence>
<dbReference type="PANTHER" id="PTHR10584">
    <property type="entry name" value="SUGAR KINASE"/>
    <property type="match status" value="1"/>
</dbReference>
<gene>
    <name evidence="4" type="ORF">A2589_02105</name>
</gene>
<name>A0A1G2QI35_9BACT</name>
<dbReference type="AlphaFoldDB" id="A0A1G2QI35"/>
<dbReference type="GO" id="GO:0005829">
    <property type="term" value="C:cytosol"/>
    <property type="evidence" value="ECO:0007669"/>
    <property type="project" value="TreeGrafter"/>
</dbReference>
<feature type="domain" description="Carbohydrate kinase PfkB" evidence="3">
    <location>
        <begin position="57"/>
        <end position="308"/>
    </location>
</feature>
<protein>
    <recommendedName>
        <fullName evidence="3">Carbohydrate kinase PfkB domain-containing protein</fullName>
    </recommendedName>
</protein>
<reference evidence="4 5" key="1">
    <citation type="journal article" date="2016" name="Nat. Commun.">
        <title>Thousands of microbial genomes shed light on interconnected biogeochemical processes in an aquifer system.</title>
        <authorList>
            <person name="Anantharaman K."/>
            <person name="Brown C.T."/>
            <person name="Hug L.A."/>
            <person name="Sharon I."/>
            <person name="Castelle C.J."/>
            <person name="Probst A.J."/>
            <person name="Thomas B.C."/>
            <person name="Singh A."/>
            <person name="Wilkins M.J."/>
            <person name="Karaoz U."/>
            <person name="Brodie E.L."/>
            <person name="Williams K.H."/>
            <person name="Hubbard S.S."/>
            <person name="Banfield J.F."/>
        </authorList>
    </citation>
    <scope>NUCLEOTIDE SEQUENCE [LARGE SCALE GENOMIC DNA]</scope>
</reference>
<evidence type="ECO:0000256" key="1">
    <source>
        <dbReference type="ARBA" id="ARBA00022679"/>
    </source>
</evidence>
<sequence>MEQEFDFVAVGDITTDAFIKLRDAEVNCDINKTNCQICLRFGDKVPYEDVTIVPAVGNSPNAAVAASRLGLHSALVTNVGDDHDGKEAIGTLEKDMVDTRFVQINDGQKTNYHYVLQYGAERTILIKHEEYPYRLPEIGSPKWLYLSSLGENSLPFHHQLATFIKTHPQVKLAFQPGTFQMKLGLSELEDIYEVTELFFCNTDEARRILQVETKDELELLKAIHEHGPKIVVITDGPKGAYAYDGVNAWHMPIYPDPKAPVDRTGAGDAFASTFTAMMTVGLSIPEALARAPINSMSVVQFIGAQAGLLTREKLENHLAQAPDHYQPQQII</sequence>
<evidence type="ECO:0000256" key="2">
    <source>
        <dbReference type="ARBA" id="ARBA00022777"/>
    </source>
</evidence>
<dbReference type="InterPro" id="IPR029056">
    <property type="entry name" value="Ribokinase-like"/>
</dbReference>
<keyword evidence="1" id="KW-0808">Transferase</keyword>
<dbReference type="InterPro" id="IPR011611">
    <property type="entry name" value="PfkB_dom"/>
</dbReference>
<keyword evidence="2" id="KW-0418">Kinase</keyword>
<dbReference type="Pfam" id="PF00294">
    <property type="entry name" value="PfkB"/>
    <property type="match status" value="1"/>
</dbReference>
<comment type="caution">
    <text evidence="4">The sequence shown here is derived from an EMBL/GenBank/DDBJ whole genome shotgun (WGS) entry which is preliminary data.</text>
</comment>
<accession>A0A1G2QI35</accession>
<evidence type="ECO:0000259" key="3">
    <source>
        <dbReference type="Pfam" id="PF00294"/>
    </source>
</evidence>
<organism evidence="4 5">
    <name type="scientific">Candidatus Vogelbacteria bacterium RIFOXYD1_FULL_46_19</name>
    <dbReference type="NCBI Taxonomy" id="1802439"/>
    <lineage>
        <taxon>Bacteria</taxon>
        <taxon>Candidatus Vogeliibacteriota</taxon>
    </lineage>
</organism>